<dbReference type="EnsemblMetazoa" id="GBRI000399-RA">
    <property type="protein sequence ID" value="GBRI000399-PA"/>
    <property type="gene ID" value="GBRI000399"/>
</dbReference>
<proteinExistence type="predicted"/>
<name>A0A1A9VZH6_9MUSC</name>
<reference evidence="2" key="1">
    <citation type="submission" date="2014-03" db="EMBL/GenBank/DDBJ databases">
        <authorList>
            <person name="Aksoy S."/>
            <person name="Warren W."/>
            <person name="Wilson R.K."/>
        </authorList>
    </citation>
    <scope>NUCLEOTIDE SEQUENCE [LARGE SCALE GENOMIC DNA]</scope>
    <source>
        <strain evidence="2">IAEA</strain>
    </source>
</reference>
<keyword evidence="2" id="KW-1185">Reference proteome</keyword>
<evidence type="ECO:0000313" key="1">
    <source>
        <dbReference type="EnsemblMetazoa" id="GBRI000399-PA"/>
    </source>
</evidence>
<dbReference type="Proteomes" id="UP000091820">
    <property type="component" value="Unassembled WGS sequence"/>
</dbReference>
<dbReference type="VEuPathDB" id="VectorBase:GBRI000399"/>
<organism evidence="1 2">
    <name type="scientific">Glossina brevipalpis</name>
    <dbReference type="NCBI Taxonomy" id="37001"/>
    <lineage>
        <taxon>Eukaryota</taxon>
        <taxon>Metazoa</taxon>
        <taxon>Ecdysozoa</taxon>
        <taxon>Arthropoda</taxon>
        <taxon>Hexapoda</taxon>
        <taxon>Insecta</taxon>
        <taxon>Pterygota</taxon>
        <taxon>Neoptera</taxon>
        <taxon>Endopterygota</taxon>
        <taxon>Diptera</taxon>
        <taxon>Brachycera</taxon>
        <taxon>Muscomorpha</taxon>
        <taxon>Hippoboscoidea</taxon>
        <taxon>Glossinidae</taxon>
        <taxon>Glossina</taxon>
    </lineage>
</organism>
<evidence type="ECO:0000313" key="2">
    <source>
        <dbReference type="Proteomes" id="UP000091820"/>
    </source>
</evidence>
<dbReference type="STRING" id="37001.A0A1A9VZH6"/>
<sequence length="172" mass="19090">MLKSLNEQQQLKVEDGKIFIPIFLRSPQALSEREATFTINKLEQDRAIPTNAFEVLKTDLILRRIGYTSSCVDAGIHFNMKSGCVSNQIGRVVSCASERTVEKGLYVAGWLATCPTGVILTTMNNSFMVAKLICYDISAGSLHLDVAKSDYVHLCLKSIPFFMGLSMDKFLT</sequence>
<dbReference type="Gene3D" id="3.40.50.720">
    <property type="entry name" value="NAD(P)-binding Rossmann-like Domain"/>
    <property type="match status" value="1"/>
</dbReference>
<accession>A0A1A9VZH6</accession>
<dbReference type="AlphaFoldDB" id="A0A1A9VZH6"/>
<reference evidence="1" key="2">
    <citation type="submission" date="2020-05" db="UniProtKB">
        <authorList>
            <consortium name="EnsemblMetazoa"/>
        </authorList>
    </citation>
    <scope>IDENTIFICATION</scope>
    <source>
        <strain evidence="1">IAEA</strain>
    </source>
</reference>
<protein>
    <submittedName>
        <fullName evidence="1">Uncharacterized protein</fullName>
    </submittedName>
</protein>